<proteinExistence type="predicted"/>
<reference evidence="2 3" key="1">
    <citation type="submission" date="2019-04" db="EMBL/GenBank/DDBJ databases">
        <title>Trinickia sp. 7GSK02, isolated from subtropical forest soil.</title>
        <authorList>
            <person name="Gao Z.-H."/>
            <person name="Qiu L.-H."/>
        </authorList>
    </citation>
    <scope>NUCLEOTIDE SEQUENCE [LARGE SCALE GENOMIC DNA]</scope>
    <source>
        <strain evidence="2 3">7GSK02</strain>
    </source>
</reference>
<name>A0A4U1HMZ5_9BURK</name>
<dbReference type="OrthoDB" id="119583at2"/>
<dbReference type="Proteomes" id="UP000305539">
    <property type="component" value="Unassembled WGS sequence"/>
</dbReference>
<dbReference type="NCBIfam" id="TIGR03357">
    <property type="entry name" value="VI_zyme"/>
    <property type="match status" value="1"/>
</dbReference>
<dbReference type="RefSeq" id="WP_136898311.1">
    <property type="nucleotide sequence ID" value="NZ_SWJE01000018.1"/>
</dbReference>
<accession>A0A4U1HMZ5</accession>
<feature type="domain" description="IraD/Gp25-like" evidence="1">
    <location>
        <begin position="38"/>
        <end position="130"/>
    </location>
</feature>
<dbReference type="PANTHER" id="PTHR38595">
    <property type="entry name" value="CYTOPLASMIC PROTEIN-RELATED"/>
    <property type="match status" value="1"/>
</dbReference>
<dbReference type="InterPro" id="IPR053176">
    <property type="entry name" value="T6SS_TssE1-like"/>
</dbReference>
<protein>
    <submittedName>
        <fullName evidence="2">Type VI secretion system baseplate subunit TssE</fullName>
    </submittedName>
</protein>
<evidence type="ECO:0000313" key="3">
    <source>
        <dbReference type="Proteomes" id="UP000305539"/>
    </source>
</evidence>
<dbReference type="Gene3D" id="3.10.450.40">
    <property type="match status" value="1"/>
</dbReference>
<comment type="caution">
    <text evidence="2">The sequence shown here is derived from an EMBL/GenBank/DDBJ whole genome shotgun (WGS) entry which is preliminary data.</text>
</comment>
<keyword evidence="3" id="KW-1185">Reference proteome</keyword>
<dbReference type="PANTHER" id="PTHR38595:SF2">
    <property type="entry name" value="TYPE VI SECRETION SYSTEM BASEPLATE SUBUNIT TSSE"/>
    <property type="match status" value="1"/>
</dbReference>
<sequence>MPSALSPVARSPLFERLEDEAPFSADEPSARRMLTPGELRDSVRAELMRLLNTRRGTTPARRPLDVLLYGLPDWSASHAARAGDRATLERDIVEAVTAFEPRLAQPRAHIEPDPDVPWRLRLRITGLLVAADGRWPVSYVAQLADGQPVGVVNERIA</sequence>
<dbReference type="InterPro" id="IPR007048">
    <property type="entry name" value="IraD/Gp25-like"/>
</dbReference>
<evidence type="ECO:0000313" key="2">
    <source>
        <dbReference type="EMBL" id="TKC81438.1"/>
    </source>
</evidence>
<dbReference type="InterPro" id="IPR017737">
    <property type="entry name" value="TssE1-like"/>
</dbReference>
<dbReference type="EMBL" id="SWJE01000018">
    <property type="protein sequence ID" value="TKC81438.1"/>
    <property type="molecule type" value="Genomic_DNA"/>
</dbReference>
<dbReference type="Pfam" id="PF04965">
    <property type="entry name" value="GPW_gp25"/>
    <property type="match status" value="1"/>
</dbReference>
<evidence type="ECO:0000259" key="1">
    <source>
        <dbReference type="Pfam" id="PF04965"/>
    </source>
</evidence>
<organism evidence="2 3">
    <name type="scientific">Trinickia terrae</name>
    <dbReference type="NCBI Taxonomy" id="2571161"/>
    <lineage>
        <taxon>Bacteria</taxon>
        <taxon>Pseudomonadati</taxon>
        <taxon>Pseudomonadota</taxon>
        <taxon>Betaproteobacteria</taxon>
        <taxon>Burkholderiales</taxon>
        <taxon>Burkholderiaceae</taxon>
        <taxon>Trinickia</taxon>
    </lineage>
</organism>
<gene>
    <name evidence="2" type="primary">tssE</name>
    <name evidence="2" type="ORF">FAZ69_27805</name>
</gene>
<dbReference type="AlphaFoldDB" id="A0A4U1HMZ5"/>
<dbReference type="SUPFAM" id="SSF160719">
    <property type="entry name" value="gpW/gp25-like"/>
    <property type="match status" value="1"/>
</dbReference>